<dbReference type="GO" id="GO:0071819">
    <property type="term" value="C:DUBm complex"/>
    <property type="evidence" value="ECO:0007669"/>
    <property type="project" value="UniProtKB-UniRule"/>
</dbReference>
<comment type="similarity">
    <text evidence="10 11">Belongs to the SGF11 family.</text>
</comment>
<evidence type="ECO:0000256" key="11">
    <source>
        <dbReference type="RuleBase" id="RU261113"/>
    </source>
</evidence>
<evidence type="ECO:0000256" key="7">
    <source>
        <dbReference type="ARBA" id="ARBA00023159"/>
    </source>
</evidence>
<comment type="function">
    <text evidence="10 11">Component of the transcription regulatory histone acetylation (HAT) complex SAGA, a multiprotein complex that activates transcription by remodeling chromatin and mediating histone acetylation and deubiquitination. Within the SAGA complex, participates in a subcomplex that specifically deubiquitinates histone H2B. The SAGA complex is recruited to specific gene promoters by activators, where it is required for transcription.</text>
</comment>
<dbReference type="GO" id="GO:0000124">
    <property type="term" value="C:SAGA complex"/>
    <property type="evidence" value="ECO:0007669"/>
    <property type="project" value="UniProtKB-UniRule"/>
</dbReference>
<keyword evidence="14" id="KW-1185">Reference proteome</keyword>
<evidence type="ECO:0000256" key="6">
    <source>
        <dbReference type="ARBA" id="ARBA00023015"/>
    </source>
</evidence>
<evidence type="ECO:0000313" key="13">
    <source>
        <dbReference type="EMBL" id="KAJ3650115.1"/>
    </source>
</evidence>
<keyword evidence="6 10" id="KW-0805">Transcription regulation</keyword>
<feature type="region of interest" description="Disordered" evidence="12">
    <location>
        <begin position="126"/>
        <end position="257"/>
    </location>
</feature>
<dbReference type="Gene3D" id="3.30.160.60">
    <property type="entry name" value="Classic Zinc Finger"/>
    <property type="match status" value="1"/>
</dbReference>
<evidence type="ECO:0000256" key="5">
    <source>
        <dbReference type="ARBA" id="ARBA00022853"/>
    </source>
</evidence>
<organism evidence="13 14">
    <name type="scientific">Zophobas morio</name>
    <dbReference type="NCBI Taxonomy" id="2755281"/>
    <lineage>
        <taxon>Eukaryota</taxon>
        <taxon>Metazoa</taxon>
        <taxon>Ecdysozoa</taxon>
        <taxon>Arthropoda</taxon>
        <taxon>Hexapoda</taxon>
        <taxon>Insecta</taxon>
        <taxon>Pterygota</taxon>
        <taxon>Neoptera</taxon>
        <taxon>Endopterygota</taxon>
        <taxon>Coleoptera</taxon>
        <taxon>Polyphaga</taxon>
        <taxon>Cucujiformia</taxon>
        <taxon>Tenebrionidae</taxon>
        <taxon>Zophobas</taxon>
    </lineage>
</organism>
<comment type="subcellular location">
    <subcellularLocation>
        <location evidence="1 10 11">Nucleus</location>
    </subcellularLocation>
</comment>
<feature type="zinc finger region" description="SGF11-type" evidence="10">
    <location>
        <begin position="93"/>
        <end position="114"/>
    </location>
</feature>
<comment type="domain">
    <text evidence="10">The C-terminal SGF11-type zinc-finger domain forms part of the 'catalytic lobe' of the SAGA deubiquitination module.</text>
</comment>
<dbReference type="GO" id="GO:0003713">
    <property type="term" value="F:transcription coactivator activity"/>
    <property type="evidence" value="ECO:0007669"/>
    <property type="project" value="UniProtKB-UniRule"/>
</dbReference>
<keyword evidence="2 10" id="KW-0479">Metal-binding</keyword>
<evidence type="ECO:0000256" key="8">
    <source>
        <dbReference type="ARBA" id="ARBA00023163"/>
    </source>
</evidence>
<feature type="compositionally biased region" description="Basic residues" evidence="12">
    <location>
        <begin position="162"/>
        <end position="176"/>
    </location>
</feature>
<gene>
    <name evidence="10" type="primary">Sgf11</name>
    <name evidence="13" type="ORF">Zmor_021823</name>
</gene>
<keyword evidence="3 10" id="KW-0863">Zinc-finger</keyword>
<accession>A0AA38I6B3</accession>
<dbReference type="AlphaFoldDB" id="A0AA38I6B3"/>
<comment type="caution">
    <text evidence="13">The sequence shown here is derived from an EMBL/GenBank/DDBJ whole genome shotgun (WGS) entry which is preliminary data.</text>
</comment>
<keyword evidence="4 10" id="KW-0862">Zinc</keyword>
<evidence type="ECO:0000256" key="1">
    <source>
        <dbReference type="ARBA" id="ARBA00004123"/>
    </source>
</evidence>
<dbReference type="GO" id="GO:0008270">
    <property type="term" value="F:zinc ion binding"/>
    <property type="evidence" value="ECO:0007669"/>
    <property type="project" value="UniProtKB-UniRule"/>
</dbReference>
<dbReference type="GO" id="GO:0006357">
    <property type="term" value="P:regulation of transcription by RNA polymerase II"/>
    <property type="evidence" value="ECO:0007669"/>
    <property type="project" value="TreeGrafter"/>
</dbReference>
<evidence type="ECO:0000313" key="14">
    <source>
        <dbReference type="Proteomes" id="UP001168821"/>
    </source>
</evidence>
<keyword evidence="7 10" id="KW-0010">Activator</keyword>
<dbReference type="PANTHER" id="PTHR46367:SF1">
    <property type="entry name" value="ATAXIN-7-LIKE PROTEIN 3"/>
    <property type="match status" value="1"/>
</dbReference>
<dbReference type="InterPro" id="IPR013246">
    <property type="entry name" value="SAGA_su_Sgf11"/>
</dbReference>
<feature type="compositionally biased region" description="Basic residues" evidence="12">
    <location>
        <begin position="231"/>
        <end position="245"/>
    </location>
</feature>
<keyword evidence="9 10" id="KW-0539">Nucleus</keyword>
<proteinExistence type="inferred from homology"/>
<dbReference type="EMBL" id="JALNTZ010000006">
    <property type="protein sequence ID" value="KAJ3650115.1"/>
    <property type="molecule type" value="Genomic_DNA"/>
</dbReference>
<dbReference type="PANTHER" id="PTHR46367">
    <property type="entry name" value="ATAXIN-7-LIKE PROTEIN 3"/>
    <property type="match status" value="1"/>
</dbReference>
<evidence type="ECO:0000256" key="9">
    <source>
        <dbReference type="ARBA" id="ARBA00023242"/>
    </source>
</evidence>
<comment type="domain">
    <text evidence="10">The long N-terminal helix forms part of the 'assembly lobe' of the SAGA deubiquitination module.</text>
</comment>
<evidence type="ECO:0000256" key="4">
    <source>
        <dbReference type="ARBA" id="ARBA00022833"/>
    </source>
</evidence>
<evidence type="ECO:0000256" key="10">
    <source>
        <dbReference type="HAMAP-Rule" id="MF_03047"/>
    </source>
</evidence>
<dbReference type="FunFam" id="3.30.160.60:FF:000118">
    <property type="entry name" value="Ataxin-7-like protein 3"/>
    <property type="match status" value="1"/>
</dbReference>
<keyword evidence="5 10" id="KW-0156">Chromatin regulator</keyword>
<evidence type="ECO:0000256" key="3">
    <source>
        <dbReference type="ARBA" id="ARBA00022771"/>
    </source>
</evidence>
<protein>
    <recommendedName>
        <fullName evidence="10">SAGA-associated factor 11 homolog</fullName>
    </recommendedName>
</protein>
<dbReference type="HAMAP" id="MF_03047">
    <property type="entry name" value="Sgf11"/>
    <property type="match status" value="1"/>
</dbReference>
<evidence type="ECO:0000256" key="12">
    <source>
        <dbReference type="SAM" id="MobiDB-lite"/>
    </source>
</evidence>
<dbReference type="GO" id="GO:0006325">
    <property type="term" value="P:chromatin organization"/>
    <property type="evidence" value="ECO:0007669"/>
    <property type="project" value="UniProtKB-KW"/>
</dbReference>
<reference evidence="13" key="1">
    <citation type="journal article" date="2023" name="G3 (Bethesda)">
        <title>Whole genome assemblies of Zophobas morio and Tenebrio molitor.</title>
        <authorList>
            <person name="Kaur S."/>
            <person name="Stinson S.A."/>
            <person name="diCenzo G.C."/>
        </authorList>
    </citation>
    <scope>NUCLEOTIDE SEQUENCE</scope>
    <source>
        <strain evidence="13">QUZm001</strain>
    </source>
</reference>
<evidence type="ECO:0000256" key="2">
    <source>
        <dbReference type="ARBA" id="ARBA00022723"/>
    </source>
</evidence>
<dbReference type="Proteomes" id="UP001168821">
    <property type="component" value="Unassembled WGS sequence"/>
</dbReference>
<dbReference type="InterPro" id="IPR051078">
    <property type="entry name" value="SGF11"/>
</dbReference>
<dbReference type="Pfam" id="PF08209">
    <property type="entry name" value="Sgf11"/>
    <property type="match status" value="1"/>
</dbReference>
<sequence>MSKSQKLDDKQLLSKLAKDFHELVTNKEVLRTSVESFLNNVIDELTLGIIFDLHRKYKTNSYEIDMEEDDGDEDEAAEVDIFAQHDVKKTQDCVCPNCDRAVAATRFAPHLEACMGMGRNRFRNATRRVASSSSNSKERENSSFSGVPSDDEDDIDWNSGNKRGKKKKRNGNKKTKSGGTPKKSCDSRPTDSLNVEIEAEDDDLASLRDLLQDHSNSSSPADSVSSSHSNSSRKKEKSKNKKNKRDRSSPSSSISAE</sequence>
<feature type="compositionally biased region" description="Low complexity" evidence="12">
    <location>
        <begin position="215"/>
        <end position="230"/>
    </location>
</feature>
<comment type="subunit">
    <text evidence="10">Component of some SAGA transcription coactivator-HAT complexes. Within the SAGA complex, participates to a subcomplex of SAGA called the DUB module (deubiquitination module).</text>
</comment>
<keyword evidence="8 10" id="KW-0804">Transcription</keyword>
<name>A0AA38I6B3_9CUCU</name>